<dbReference type="EMBL" id="JPKZ01002075">
    <property type="protein sequence ID" value="KHN78616.1"/>
    <property type="molecule type" value="Genomic_DNA"/>
</dbReference>
<keyword evidence="1" id="KW-0812">Transmembrane</keyword>
<sequence>MIFNVLYIIVAVLLLVISLALLFAVIRQPSTRNVYVLHEGQWLADSITASIAITLAVLLLNNGICENHVDIVFTTIPLIQCVFLLATSIDYLVARFLPHFHRTSPLCYRVSFVFVTFSVVALVITITAIMDYLDDESIESCLPAIALPFSAFNVLYDICLILQIISALFHVLLLLGKQLDRHIKIAICMRIALIFVLFIGPTCAILLLRTIGNTHVDIAAKLVVLCVLLHSLCNTTFCVWRSPQLKRALSSSILKCSRMSDH</sequence>
<protein>
    <recommendedName>
        <fullName evidence="4">G-protein coupled receptors family 1 profile domain-containing protein</fullName>
    </recommendedName>
</protein>
<evidence type="ECO:0000313" key="3">
    <source>
        <dbReference type="Proteomes" id="UP000031036"/>
    </source>
</evidence>
<keyword evidence="1" id="KW-0472">Membrane</keyword>
<feature type="transmembrane region" description="Helical" evidence="1">
    <location>
        <begin position="6"/>
        <end position="26"/>
    </location>
</feature>
<keyword evidence="3" id="KW-1185">Reference proteome</keyword>
<keyword evidence="1" id="KW-1133">Transmembrane helix</keyword>
<dbReference type="Proteomes" id="UP000031036">
    <property type="component" value="Unassembled WGS sequence"/>
</dbReference>
<dbReference type="AlphaFoldDB" id="A0A0B2V596"/>
<dbReference type="Gene3D" id="1.20.1070.10">
    <property type="entry name" value="Rhodopsin 7-helix transmembrane proteins"/>
    <property type="match status" value="1"/>
</dbReference>
<accession>A0A0B2V596</accession>
<name>A0A0B2V596_TOXCA</name>
<comment type="caution">
    <text evidence="2">The sequence shown here is derived from an EMBL/GenBank/DDBJ whole genome shotgun (WGS) entry which is preliminary data.</text>
</comment>
<evidence type="ECO:0000313" key="2">
    <source>
        <dbReference type="EMBL" id="KHN78616.1"/>
    </source>
</evidence>
<proteinExistence type="predicted"/>
<reference evidence="2 3" key="1">
    <citation type="submission" date="2014-11" db="EMBL/GenBank/DDBJ databases">
        <title>Genetic blueprint of the zoonotic pathogen Toxocara canis.</title>
        <authorList>
            <person name="Zhu X.-Q."/>
            <person name="Korhonen P.K."/>
            <person name="Cai H."/>
            <person name="Young N.D."/>
            <person name="Nejsum P."/>
            <person name="von Samson-Himmelstjerna G."/>
            <person name="Boag P.R."/>
            <person name="Tan P."/>
            <person name="Li Q."/>
            <person name="Min J."/>
            <person name="Yang Y."/>
            <person name="Wang X."/>
            <person name="Fang X."/>
            <person name="Hall R.S."/>
            <person name="Hofmann A."/>
            <person name="Sternberg P.W."/>
            <person name="Jex A.R."/>
            <person name="Gasser R.B."/>
        </authorList>
    </citation>
    <scope>NUCLEOTIDE SEQUENCE [LARGE SCALE GENOMIC DNA]</scope>
    <source>
        <strain evidence="2">PN_DK_2014</strain>
    </source>
</reference>
<gene>
    <name evidence="2" type="ORF">Tcan_05893</name>
</gene>
<feature type="transmembrane region" description="Helical" evidence="1">
    <location>
        <begin position="218"/>
        <end position="240"/>
    </location>
</feature>
<evidence type="ECO:0008006" key="4">
    <source>
        <dbReference type="Google" id="ProtNLM"/>
    </source>
</evidence>
<feature type="transmembrane region" description="Helical" evidence="1">
    <location>
        <begin position="106"/>
        <end position="130"/>
    </location>
</feature>
<feature type="transmembrane region" description="Helical" evidence="1">
    <location>
        <begin position="42"/>
        <end position="60"/>
    </location>
</feature>
<evidence type="ECO:0000256" key="1">
    <source>
        <dbReference type="SAM" id="Phobius"/>
    </source>
</evidence>
<feature type="transmembrane region" description="Helical" evidence="1">
    <location>
        <begin position="187"/>
        <end position="212"/>
    </location>
</feature>
<feature type="transmembrane region" description="Helical" evidence="1">
    <location>
        <begin position="150"/>
        <end position="175"/>
    </location>
</feature>
<organism evidence="2 3">
    <name type="scientific">Toxocara canis</name>
    <name type="common">Canine roundworm</name>
    <dbReference type="NCBI Taxonomy" id="6265"/>
    <lineage>
        <taxon>Eukaryota</taxon>
        <taxon>Metazoa</taxon>
        <taxon>Ecdysozoa</taxon>
        <taxon>Nematoda</taxon>
        <taxon>Chromadorea</taxon>
        <taxon>Rhabditida</taxon>
        <taxon>Spirurina</taxon>
        <taxon>Ascaridomorpha</taxon>
        <taxon>Ascaridoidea</taxon>
        <taxon>Toxocaridae</taxon>
        <taxon>Toxocara</taxon>
    </lineage>
</organism>